<dbReference type="InterPro" id="IPR050438">
    <property type="entry name" value="LMW_PTPase"/>
</dbReference>
<keyword evidence="3" id="KW-1133">Transmembrane helix</keyword>
<feature type="transmembrane region" description="Helical" evidence="3">
    <location>
        <begin position="259"/>
        <end position="280"/>
    </location>
</feature>
<dbReference type="InterPro" id="IPR036196">
    <property type="entry name" value="Ptyr_pPase_sf"/>
</dbReference>
<feature type="transmembrane region" description="Helical" evidence="3">
    <location>
        <begin position="7"/>
        <end position="28"/>
    </location>
</feature>
<feature type="transmembrane region" description="Helical" evidence="3">
    <location>
        <begin position="178"/>
        <end position="199"/>
    </location>
</feature>
<dbReference type="Proteomes" id="UP000032568">
    <property type="component" value="Chromosome"/>
</dbReference>
<evidence type="ECO:0000256" key="1">
    <source>
        <dbReference type="ARBA" id="ARBA00013064"/>
    </source>
</evidence>
<dbReference type="EMBL" id="CP059735">
    <property type="protein sequence ID" value="WDE01623.1"/>
    <property type="molecule type" value="Genomic_DNA"/>
</dbReference>
<dbReference type="EC" id="3.1.3.48" evidence="1"/>
<feature type="transmembrane region" description="Helical" evidence="3">
    <location>
        <begin position="99"/>
        <end position="132"/>
    </location>
</feature>
<dbReference type="SMART" id="SM00226">
    <property type="entry name" value="LMWPc"/>
    <property type="match status" value="1"/>
</dbReference>
<feature type="domain" description="Phosphotyrosine protein phosphatase I" evidence="4">
    <location>
        <begin position="359"/>
        <end position="504"/>
    </location>
</feature>
<organism evidence="5 6">
    <name type="scientific">Thalassomonas actiniarum</name>
    <dbReference type="NCBI Taxonomy" id="485447"/>
    <lineage>
        <taxon>Bacteria</taxon>
        <taxon>Pseudomonadati</taxon>
        <taxon>Pseudomonadota</taxon>
        <taxon>Gammaproteobacteria</taxon>
        <taxon>Alteromonadales</taxon>
        <taxon>Colwelliaceae</taxon>
        <taxon>Thalassomonas</taxon>
    </lineage>
</organism>
<dbReference type="PANTHER" id="PTHR11717:SF31">
    <property type="entry name" value="LOW MOLECULAR WEIGHT PROTEIN-TYROSINE-PHOSPHATASE ETP-RELATED"/>
    <property type="match status" value="1"/>
</dbReference>
<dbReference type="Gene3D" id="3.40.50.2300">
    <property type="match status" value="1"/>
</dbReference>
<feature type="transmembrane region" description="Helical" evidence="3">
    <location>
        <begin position="153"/>
        <end position="172"/>
    </location>
</feature>
<gene>
    <name evidence="5" type="ORF">SG35_013960</name>
</gene>
<dbReference type="InterPro" id="IPR023485">
    <property type="entry name" value="Ptyr_pPase"/>
</dbReference>
<accession>A0AAE9YVJ4</accession>
<dbReference type="RefSeq" id="WP_044832804.1">
    <property type="nucleotide sequence ID" value="NZ_CP059735.1"/>
</dbReference>
<dbReference type="GO" id="GO:0004725">
    <property type="term" value="F:protein tyrosine phosphatase activity"/>
    <property type="evidence" value="ECO:0007669"/>
    <property type="project" value="UniProtKB-EC"/>
</dbReference>
<evidence type="ECO:0000313" key="5">
    <source>
        <dbReference type="EMBL" id="WDE01623.1"/>
    </source>
</evidence>
<sequence>MKNQAQYYPVAASIWLLALGYFAFYIPYSALIKALSSGLLANLGVSSHALVLSPSAFLPWVLLGTVLTMPLIIYVLGWYRFLKGEDRSFSQKLSGINRWAIGSGLAFSVIIVTTTLAYSFVGVSIVFALLLMRGGVLVMSPIVDHFSGRQVHWYSWSGLMLSLFAVALALAQAAEYQLAPLVLLNLAAYLGGYIFRLRLMSHYAKDAQESVNRQFFVQENTVAMTALLAIAVFTVVFHLNRGQISFADYLSVMASSKVIYPAMMIGAFYGILAVFGSLIYLNRRENTFAIPVNRCASLLSGVCASFILYFFFAGQELSIVQLSSAFAICLALTLMSFFDSKQISGHPHSLENPMQRIWLFICDGNRMRSPMAAAICNKVLEKHFQQTSPEENTRDIYAESAALQLGQQRTMPDAARAALTDFDIELDEHRAQQVTEEHIHRAEKIYCMNESQCRELIALYPWIAAKVINLGGEAEIAKPEGLHKQHFIALGNILYQHIQGLLTSVALDEEEQPVLESGLERKNV</sequence>
<dbReference type="PANTHER" id="PTHR11717">
    <property type="entry name" value="LOW MOLECULAR WEIGHT PROTEIN TYROSINE PHOSPHATASE"/>
    <property type="match status" value="1"/>
</dbReference>
<dbReference type="SUPFAM" id="SSF52788">
    <property type="entry name" value="Phosphotyrosine protein phosphatases I"/>
    <property type="match status" value="1"/>
</dbReference>
<dbReference type="KEGG" id="tact:SG35_013960"/>
<feature type="transmembrane region" description="Helical" evidence="3">
    <location>
        <begin position="318"/>
        <end position="338"/>
    </location>
</feature>
<evidence type="ECO:0000256" key="2">
    <source>
        <dbReference type="ARBA" id="ARBA00051722"/>
    </source>
</evidence>
<reference evidence="5 6" key="2">
    <citation type="journal article" date="2022" name="Mar. Drugs">
        <title>Bioassay-Guided Fractionation Leads to the Detection of Cholic Acid Generated by the Rare Thalassomonas sp.</title>
        <authorList>
            <person name="Pheiffer F."/>
            <person name="Schneider Y.K."/>
            <person name="Hansen E.H."/>
            <person name="Andersen J.H."/>
            <person name="Isaksson J."/>
            <person name="Busche T."/>
            <person name="R C."/>
            <person name="Kalinowski J."/>
            <person name="Zyl L.V."/>
            <person name="Trindade M."/>
        </authorList>
    </citation>
    <scope>NUCLEOTIDE SEQUENCE [LARGE SCALE GENOMIC DNA]</scope>
    <source>
        <strain evidence="5 6">A5K-106</strain>
    </source>
</reference>
<evidence type="ECO:0000256" key="3">
    <source>
        <dbReference type="SAM" id="Phobius"/>
    </source>
</evidence>
<name>A0AAE9YVJ4_9GAMM</name>
<feature type="transmembrane region" description="Helical" evidence="3">
    <location>
        <begin position="220"/>
        <end position="239"/>
    </location>
</feature>
<evidence type="ECO:0000259" key="4">
    <source>
        <dbReference type="SMART" id="SM00226"/>
    </source>
</evidence>
<keyword evidence="3" id="KW-0472">Membrane</keyword>
<dbReference type="AlphaFoldDB" id="A0AAE9YVJ4"/>
<feature type="transmembrane region" description="Helical" evidence="3">
    <location>
        <begin position="60"/>
        <end position="79"/>
    </location>
</feature>
<comment type="catalytic activity">
    <reaction evidence="2">
        <text>O-phospho-L-tyrosyl-[protein] + H2O = L-tyrosyl-[protein] + phosphate</text>
        <dbReference type="Rhea" id="RHEA:10684"/>
        <dbReference type="Rhea" id="RHEA-COMP:10136"/>
        <dbReference type="Rhea" id="RHEA-COMP:20101"/>
        <dbReference type="ChEBI" id="CHEBI:15377"/>
        <dbReference type="ChEBI" id="CHEBI:43474"/>
        <dbReference type="ChEBI" id="CHEBI:46858"/>
        <dbReference type="ChEBI" id="CHEBI:61978"/>
        <dbReference type="EC" id="3.1.3.48"/>
    </reaction>
</comment>
<feature type="transmembrane region" description="Helical" evidence="3">
    <location>
        <begin position="292"/>
        <end position="312"/>
    </location>
</feature>
<proteinExistence type="predicted"/>
<dbReference type="Pfam" id="PF01451">
    <property type="entry name" value="LMWPc"/>
    <property type="match status" value="1"/>
</dbReference>
<keyword evidence="6" id="KW-1185">Reference proteome</keyword>
<protein>
    <recommendedName>
        <fullName evidence="1">protein-tyrosine-phosphatase</fullName>
        <ecNumber evidence="1">3.1.3.48</ecNumber>
    </recommendedName>
</protein>
<reference evidence="5 6" key="1">
    <citation type="journal article" date="2015" name="Genome Announc.">
        <title>Draft Genome Sequences of Marine Isolates of Thalassomonas viridans and Thalassomonas actiniarum.</title>
        <authorList>
            <person name="Olonade I."/>
            <person name="van Zyl L.J."/>
            <person name="Trindade M."/>
        </authorList>
    </citation>
    <scope>NUCLEOTIDE SEQUENCE [LARGE SCALE GENOMIC DNA]</scope>
    <source>
        <strain evidence="5 6">A5K-106</strain>
    </source>
</reference>
<keyword evidence="3" id="KW-0812">Transmembrane</keyword>
<evidence type="ECO:0000313" key="6">
    <source>
        <dbReference type="Proteomes" id="UP000032568"/>
    </source>
</evidence>